<evidence type="ECO:0000256" key="1">
    <source>
        <dbReference type="SAM" id="SignalP"/>
    </source>
</evidence>
<protein>
    <recommendedName>
        <fullName evidence="4">Lipoprotein</fullName>
    </recommendedName>
</protein>
<evidence type="ECO:0000313" key="3">
    <source>
        <dbReference type="Proteomes" id="UP001550044"/>
    </source>
</evidence>
<evidence type="ECO:0008006" key="4">
    <source>
        <dbReference type="Google" id="ProtNLM"/>
    </source>
</evidence>
<evidence type="ECO:0000313" key="2">
    <source>
        <dbReference type="EMBL" id="MET8436285.1"/>
    </source>
</evidence>
<accession>A0ABV2UEJ9</accession>
<sequence>MNRGRVGATVAVVLVIALSAVACGEDASEDLVTEGNRPAAPYSGPLYLPHPNVKGDTPQARRTESGAAGRALECDGDIYSGGGSGPWSKGDGGATPEEGLKLHFEIEQPDLPRYGYRVEREEADRVLYSFDVDRRTKIAVIVAKDRKGRPGWGPETTAMCDPAELPSSYTDKQPYRVWTDKDGRRVPVSEVSSSAGSAHCDWQDADFLEWGAGSGGEGSADRKVYARDPEGVLPSSMLTSAYDGDVTMPAGARSTGYHLDDWELWLTDDMSRVYVRTSDGVEAWPAMKLHMGCR</sequence>
<feature type="chain" id="PRO_5047183168" description="Lipoprotein" evidence="1">
    <location>
        <begin position="23"/>
        <end position="294"/>
    </location>
</feature>
<dbReference type="PROSITE" id="PS51257">
    <property type="entry name" value="PROKAR_LIPOPROTEIN"/>
    <property type="match status" value="1"/>
</dbReference>
<proteinExistence type="predicted"/>
<dbReference type="EMBL" id="JBEXIP010000024">
    <property type="protein sequence ID" value="MET8436285.1"/>
    <property type="molecule type" value="Genomic_DNA"/>
</dbReference>
<name>A0ABV2UEJ9_9ACTN</name>
<dbReference type="Proteomes" id="UP001550044">
    <property type="component" value="Unassembled WGS sequence"/>
</dbReference>
<dbReference type="RefSeq" id="WP_356711276.1">
    <property type="nucleotide sequence ID" value="NZ_JBEXIP010000024.1"/>
</dbReference>
<feature type="signal peptide" evidence="1">
    <location>
        <begin position="1"/>
        <end position="22"/>
    </location>
</feature>
<organism evidence="2 3">
    <name type="scientific">Streptomyces sp. 900116325</name>
    <dbReference type="NCBI Taxonomy" id="3154295"/>
    <lineage>
        <taxon>Bacteria</taxon>
        <taxon>Bacillati</taxon>
        <taxon>Actinomycetota</taxon>
        <taxon>Actinomycetes</taxon>
        <taxon>Kitasatosporales</taxon>
        <taxon>Streptomycetaceae</taxon>
        <taxon>Streptomyces</taxon>
    </lineage>
</organism>
<comment type="caution">
    <text evidence="2">The sequence shown here is derived from an EMBL/GenBank/DDBJ whole genome shotgun (WGS) entry which is preliminary data.</text>
</comment>
<keyword evidence="1" id="KW-0732">Signal</keyword>
<gene>
    <name evidence="2" type="ORF">ABZV61_26590</name>
</gene>
<keyword evidence="3" id="KW-1185">Reference proteome</keyword>
<reference evidence="2 3" key="1">
    <citation type="submission" date="2024-06" db="EMBL/GenBank/DDBJ databases">
        <title>The Natural Products Discovery Center: Release of the First 8490 Sequenced Strains for Exploring Actinobacteria Biosynthetic Diversity.</title>
        <authorList>
            <person name="Kalkreuter E."/>
            <person name="Kautsar S.A."/>
            <person name="Yang D."/>
            <person name="Bader C.D."/>
            <person name="Teijaro C.N."/>
            <person name="Fluegel L."/>
            <person name="Davis C.M."/>
            <person name="Simpson J.R."/>
            <person name="Lauterbach L."/>
            <person name="Steele A.D."/>
            <person name="Gui C."/>
            <person name="Meng S."/>
            <person name="Li G."/>
            <person name="Viehrig K."/>
            <person name="Ye F."/>
            <person name="Su P."/>
            <person name="Kiefer A.F."/>
            <person name="Nichols A."/>
            <person name="Cepeda A.J."/>
            <person name="Yan W."/>
            <person name="Fan B."/>
            <person name="Jiang Y."/>
            <person name="Adhikari A."/>
            <person name="Zheng C.-J."/>
            <person name="Schuster L."/>
            <person name="Cowan T.M."/>
            <person name="Smanski M.J."/>
            <person name="Chevrette M.G."/>
            <person name="De Carvalho L.P.S."/>
            <person name="Shen B."/>
        </authorList>
    </citation>
    <scope>NUCLEOTIDE SEQUENCE [LARGE SCALE GENOMIC DNA]</scope>
    <source>
        <strain evidence="2 3">NPDC005137</strain>
    </source>
</reference>